<protein>
    <submittedName>
        <fullName evidence="1">Uncharacterized protein</fullName>
    </submittedName>
</protein>
<comment type="caution">
    <text evidence="1">The sequence shown here is derived from an EMBL/GenBank/DDBJ whole genome shotgun (WGS) entry which is preliminary data.</text>
</comment>
<name>A0A7X0F511_9HYPH</name>
<dbReference type="RefSeq" id="WP_156381323.1">
    <property type="nucleotide sequence ID" value="NZ_BAABEG010000001.1"/>
</dbReference>
<reference evidence="1 2" key="1">
    <citation type="submission" date="2020-08" db="EMBL/GenBank/DDBJ databases">
        <title>Genomic Encyclopedia of Type Strains, Phase IV (KMG-IV): sequencing the most valuable type-strain genomes for metagenomic binning, comparative biology and taxonomic classification.</title>
        <authorList>
            <person name="Goeker M."/>
        </authorList>
    </citation>
    <scope>NUCLEOTIDE SEQUENCE [LARGE SCALE GENOMIC DNA]</scope>
    <source>
        <strain evidence="1 2">DSM 7051</strain>
    </source>
</reference>
<gene>
    <name evidence="1" type="ORF">GGR00_000969</name>
</gene>
<accession>A0A7X0F511</accession>
<dbReference type="EMBL" id="JACHOU010000002">
    <property type="protein sequence ID" value="MBB6353201.1"/>
    <property type="molecule type" value="Genomic_DNA"/>
</dbReference>
<sequence length="57" mass="5841">MSEFVSWTAGETSVAGLAIRGIEPPTPGVSAGQNECSAALARHSVARSKAQSPRPMS</sequence>
<dbReference type="Proteomes" id="UP000536262">
    <property type="component" value="Unassembled WGS sequence"/>
</dbReference>
<organism evidence="1 2">
    <name type="scientific">Aminobacter aganoensis</name>
    <dbReference type="NCBI Taxonomy" id="83264"/>
    <lineage>
        <taxon>Bacteria</taxon>
        <taxon>Pseudomonadati</taxon>
        <taxon>Pseudomonadota</taxon>
        <taxon>Alphaproteobacteria</taxon>
        <taxon>Hyphomicrobiales</taxon>
        <taxon>Phyllobacteriaceae</taxon>
        <taxon>Aminobacter</taxon>
    </lineage>
</organism>
<keyword evidence="2" id="KW-1185">Reference proteome</keyword>
<evidence type="ECO:0000313" key="1">
    <source>
        <dbReference type="EMBL" id="MBB6353201.1"/>
    </source>
</evidence>
<proteinExistence type="predicted"/>
<evidence type="ECO:0000313" key="2">
    <source>
        <dbReference type="Proteomes" id="UP000536262"/>
    </source>
</evidence>
<dbReference type="AlphaFoldDB" id="A0A7X0F511"/>